<evidence type="ECO:0000313" key="6">
    <source>
        <dbReference type="EnsemblPlants" id="KQJ84719"/>
    </source>
</evidence>
<gene>
    <name evidence="6" type="primary">LOC104581430</name>
    <name evidence="5" type="ORF">BRADI_5g22435v3</name>
</gene>
<dbReference type="Proteomes" id="UP000008810">
    <property type="component" value="Chromosome 5"/>
</dbReference>
<organism evidence="5">
    <name type="scientific">Brachypodium distachyon</name>
    <name type="common">Purple false brome</name>
    <name type="synonym">Trachynia distachya</name>
    <dbReference type="NCBI Taxonomy" id="15368"/>
    <lineage>
        <taxon>Eukaryota</taxon>
        <taxon>Viridiplantae</taxon>
        <taxon>Streptophyta</taxon>
        <taxon>Embryophyta</taxon>
        <taxon>Tracheophyta</taxon>
        <taxon>Spermatophyta</taxon>
        <taxon>Magnoliopsida</taxon>
        <taxon>Liliopsida</taxon>
        <taxon>Poales</taxon>
        <taxon>Poaceae</taxon>
        <taxon>BOP clade</taxon>
        <taxon>Pooideae</taxon>
        <taxon>Stipodae</taxon>
        <taxon>Brachypodieae</taxon>
        <taxon>Brachypodium</taxon>
    </lineage>
</organism>
<dbReference type="Pfam" id="PF24570">
    <property type="entry name" value="BACK_BPM_SPOP"/>
    <property type="match status" value="1"/>
</dbReference>
<evidence type="ECO:0000256" key="2">
    <source>
        <dbReference type="ARBA" id="ARBA00010846"/>
    </source>
</evidence>
<evidence type="ECO:0000259" key="4">
    <source>
        <dbReference type="PROSITE" id="PS50144"/>
    </source>
</evidence>
<dbReference type="PROSITE" id="PS50144">
    <property type="entry name" value="MATH"/>
    <property type="match status" value="1"/>
</dbReference>
<dbReference type="PANTHER" id="PTHR26379">
    <property type="entry name" value="BTB/POZ AND MATH DOMAIN-CONTAINING PROTEIN 1"/>
    <property type="match status" value="1"/>
</dbReference>
<dbReference type="Gene3D" id="3.30.710.10">
    <property type="entry name" value="Potassium Channel Kv1.1, Chain A"/>
    <property type="match status" value="1"/>
</dbReference>
<keyword evidence="7" id="KW-1185">Reference proteome</keyword>
<dbReference type="CDD" id="cd00121">
    <property type="entry name" value="MATH"/>
    <property type="match status" value="1"/>
</dbReference>
<dbReference type="PROSITE" id="PS50097">
    <property type="entry name" value="BTB"/>
    <property type="match status" value="1"/>
</dbReference>
<evidence type="ECO:0000313" key="5">
    <source>
        <dbReference type="EMBL" id="KQJ84719.1"/>
    </source>
</evidence>
<dbReference type="AlphaFoldDB" id="A0A0Q3EA62"/>
<accession>A0A0Q3EA62</accession>
<dbReference type="InterPro" id="IPR045005">
    <property type="entry name" value="BPM1-6"/>
</dbReference>
<dbReference type="Gene3D" id="2.60.210.10">
    <property type="entry name" value="Apoptosis, Tumor Necrosis Factor Receptor Associated Protein 2, Chain A"/>
    <property type="match status" value="1"/>
</dbReference>
<evidence type="ECO:0000256" key="1">
    <source>
        <dbReference type="ARBA" id="ARBA00004906"/>
    </source>
</evidence>
<reference evidence="5" key="2">
    <citation type="submission" date="2017-06" db="EMBL/GenBank/DDBJ databases">
        <title>WGS assembly of Brachypodium distachyon.</title>
        <authorList>
            <consortium name="The International Brachypodium Initiative"/>
            <person name="Lucas S."/>
            <person name="Harmon-Smith M."/>
            <person name="Lail K."/>
            <person name="Tice H."/>
            <person name="Grimwood J."/>
            <person name="Bruce D."/>
            <person name="Barry K."/>
            <person name="Shu S."/>
            <person name="Lindquist E."/>
            <person name="Wang M."/>
            <person name="Pitluck S."/>
            <person name="Vogel J.P."/>
            <person name="Garvin D.F."/>
            <person name="Mockler T.C."/>
            <person name="Schmutz J."/>
            <person name="Rokhsar D."/>
            <person name="Bevan M.W."/>
        </authorList>
    </citation>
    <scope>NUCLEOTIDE SEQUENCE</scope>
    <source>
        <strain evidence="5">Bd21</strain>
    </source>
</reference>
<evidence type="ECO:0008006" key="8">
    <source>
        <dbReference type="Google" id="ProtNLM"/>
    </source>
</evidence>
<dbReference type="InterPro" id="IPR056423">
    <property type="entry name" value="BACK_BPM_SPOP"/>
</dbReference>
<comment type="pathway">
    <text evidence="1">Protein modification; protein ubiquitination.</text>
</comment>
<evidence type="ECO:0000313" key="7">
    <source>
        <dbReference type="Proteomes" id="UP000008810"/>
    </source>
</evidence>
<reference evidence="5 6" key="1">
    <citation type="journal article" date="2010" name="Nature">
        <title>Genome sequencing and analysis of the model grass Brachypodium distachyon.</title>
        <authorList>
            <consortium name="International Brachypodium Initiative"/>
        </authorList>
    </citation>
    <scope>NUCLEOTIDE SEQUENCE [LARGE SCALE GENOMIC DNA]</scope>
    <source>
        <strain evidence="5">Bd21</strain>
        <strain evidence="6">cv. Bd21</strain>
    </source>
</reference>
<dbReference type="OrthoDB" id="10251809at2759"/>
<name>A0A0Q3EA62_BRADI</name>
<dbReference type="InterPro" id="IPR000210">
    <property type="entry name" value="BTB/POZ_dom"/>
</dbReference>
<dbReference type="Pfam" id="PF22486">
    <property type="entry name" value="MATH_2"/>
    <property type="match status" value="1"/>
</dbReference>
<dbReference type="InterPro" id="IPR011333">
    <property type="entry name" value="SKP1/BTB/POZ_sf"/>
</dbReference>
<feature type="domain" description="MATH" evidence="4">
    <location>
        <begin position="28"/>
        <end position="158"/>
    </location>
</feature>
<dbReference type="SMART" id="SM00225">
    <property type="entry name" value="BTB"/>
    <property type="match status" value="1"/>
</dbReference>
<dbReference type="EnsemblPlants" id="KQJ84719">
    <property type="protein sequence ID" value="KQJ84719"/>
    <property type="gene ID" value="BRADI_5g22435v3"/>
</dbReference>
<dbReference type="RefSeq" id="XP_010227278.1">
    <property type="nucleotide sequence ID" value="XM_010228976.3"/>
</dbReference>
<protein>
    <recommendedName>
        <fullName evidence="8">BTB domain-containing protein</fullName>
    </recommendedName>
</protein>
<dbReference type="Gramene" id="KQJ84719">
    <property type="protein sequence ID" value="KQJ84719"/>
    <property type="gene ID" value="BRADI_5g22435v3"/>
</dbReference>
<dbReference type="PANTHER" id="PTHR26379:SF388">
    <property type="entry name" value="OS04G0625700 PROTEIN"/>
    <property type="match status" value="1"/>
</dbReference>
<proteinExistence type="inferred from homology"/>
<dbReference type="SUPFAM" id="SSF54695">
    <property type="entry name" value="POZ domain"/>
    <property type="match status" value="1"/>
</dbReference>
<reference evidence="6" key="3">
    <citation type="submission" date="2018-08" db="UniProtKB">
        <authorList>
            <consortium name="EnsemblPlants"/>
        </authorList>
    </citation>
    <scope>IDENTIFICATION</scope>
    <source>
        <strain evidence="6">cv. Bd21</strain>
    </source>
</reference>
<dbReference type="Pfam" id="PF00651">
    <property type="entry name" value="BTB"/>
    <property type="match status" value="1"/>
</dbReference>
<dbReference type="SUPFAM" id="SSF49599">
    <property type="entry name" value="TRAF domain-like"/>
    <property type="match status" value="1"/>
</dbReference>
<dbReference type="GO" id="GO:0016567">
    <property type="term" value="P:protein ubiquitination"/>
    <property type="evidence" value="ECO:0007669"/>
    <property type="project" value="InterPro"/>
</dbReference>
<feature type="domain" description="BTB" evidence="3">
    <location>
        <begin position="185"/>
        <end position="251"/>
    </location>
</feature>
<dbReference type="InterPro" id="IPR008974">
    <property type="entry name" value="TRAF-like"/>
</dbReference>
<dbReference type="KEGG" id="bdi:104581430"/>
<sequence>MAANNSSTAAGGHLTQICRSLHTTEDVTATLDLEVAGYSTRLVGMGAGESVGSETFSVGGHDWDIRFFPDGDGHDDCAGRAVTYLRYLGQSKEKIRAWSAMSVLAKDGRPVASVEARELFFAPDDMNGGDPLFLSKSMLKSLSELGGDDDGFTIRCVLTVRTVSGGPPTELPGQLERVLSEGTGADVTFRVGGRKFRAHRALLAARSPVFRAQLFGPAVEEKKGVRRRVKVVGVEPAVFQMMLHYIYTDSLPPCAGDDEVAVQHLLVAADRYGLDRLKLMCEEELSKRIEVDNIVSTFALAKRHHCKRLKDACLMFMTLPDVLDVVLETDGFKAHFMTCQPMDLEGGCK</sequence>
<comment type="similarity">
    <text evidence="2">Belongs to the Tdpoz family.</text>
</comment>
<dbReference type="EMBL" id="CM000884">
    <property type="protein sequence ID" value="KQJ84719.1"/>
    <property type="molecule type" value="Genomic_DNA"/>
</dbReference>
<dbReference type="GeneID" id="104581430"/>
<dbReference type="InterPro" id="IPR002083">
    <property type="entry name" value="MATH/TRAF_dom"/>
</dbReference>
<evidence type="ECO:0000259" key="3">
    <source>
        <dbReference type="PROSITE" id="PS50097"/>
    </source>
</evidence>